<dbReference type="Proteomes" id="UP000004926">
    <property type="component" value="Chromosome"/>
</dbReference>
<feature type="region of interest" description="Disordered" evidence="1">
    <location>
        <begin position="60"/>
        <end position="82"/>
    </location>
</feature>
<dbReference type="RefSeq" id="WP_009154696.1">
    <property type="nucleotide sequence ID" value="NZ_CM001439.1"/>
</dbReference>
<feature type="compositionally biased region" description="Basic residues" evidence="1">
    <location>
        <begin position="72"/>
        <end position="82"/>
    </location>
</feature>
<dbReference type="AlphaFoldDB" id="H5X7L9"/>
<accession>H5X7L9</accession>
<evidence type="ECO:0000313" key="2">
    <source>
        <dbReference type="EMBL" id="EHR51311.1"/>
    </source>
</evidence>
<keyword evidence="3" id="KW-1185">Reference proteome</keyword>
<gene>
    <name evidence="2" type="ORF">SacmaDRAFT_3075</name>
</gene>
<protein>
    <submittedName>
        <fullName evidence="2">Uncharacterized protein</fullName>
    </submittedName>
</protein>
<evidence type="ECO:0000256" key="1">
    <source>
        <dbReference type="SAM" id="MobiDB-lite"/>
    </source>
</evidence>
<dbReference type="OrthoDB" id="3697133at2"/>
<dbReference type="HOGENOM" id="CLU_2556252_0_0_11"/>
<evidence type="ECO:0000313" key="3">
    <source>
        <dbReference type="Proteomes" id="UP000004926"/>
    </source>
</evidence>
<proteinExistence type="predicted"/>
<dbReference type="STRING" id="882083.SacmaDRAFT_3075"/>
<reference evidence="2 3" key="1">
    <citation type="journal article" date="2012" name="Stand. Genomic Sci.">
        <title>Genome sequence of the ocean sediment bacterium Saccharomonospora marina type strain (XMU15(T)).</title>
        <authorList>
            <person name="Klenk H.P."/>
            <person name="Lu M."/>
            <person name="Lucas S."/>
            <person name="Lapidus A."/>
            <person name="Copeland A."/>
            <person name="Pitluck S."/>
            <person name="Goodwin L.A."/>
            <person name="Han C."/>
            <person name="Tapia R."/>
            <person name="Brambilla E.M."/>
            <person name="Potter G."/>
            <person name="Land M."/>
            <person name="Ivanova N."/>
            <person name="Rohde M."/>
            <person name="Goker M."/>
            <person name="Detter J.C."/>
            <person name="Li W.J."/>
            <person name="Kyrpides N.C."/>
            <person name="Woyke T."/>
        </authorList>
    </citation>
    <scope>NUCLEOTIDE SEQUENCE [LARGE SCALE GENOMIC DNA]</scope>
    <source>
        <strain evidence="2 3">XMU15</strain>
    </source>
</reference>
<organism evidence="2 3">
    <name type="scientific">Saccharomonospora marina XMU15</name>
    <dbReference type="NCBI Taxonomy" id="882083"/>
    <lineage>
        <taxon>Bacteria</taxon>
        <taxon>Bacillati</taxon>
        <taxon>Actinomycetota</taxon>
        <taxon>Actinomycetes</taxon>
        <taxon>Pseudonocardiales</taxon>
        <taxon>Pseudonocardiaceae</taxon>
        <taxon>Saccharomonospora</taxon>
    </lineage>
</organism>
<name>H5X7L9_9PSEU</name>
<sequence length="82" mass="9358">MYFDDFIARQILKTDDPVSRYGARLPIRRLLRTLWSGARGMAWGIDAFSSVWHGIDVPADHGARSRAPSVPCRHRPPWGGRR</sequence>
<dbReference type="EMBL" id="CM001439">
    <property type="protein sequence ID" value="EHR51311.1"/>
    <property type="molecule type" value="Genomic_DNA"/>
</dbReference>